<evidence type="ECO:0000259" key="1">
    <source>
        <dbReference type="Pfam" id="PF00583"/>
    </source>
</evidence>
<dbReference type="CDD" id="cd04301">
    <property type="entry name" value="NAT_SF"/>
    <property type="match status" value="1"/>
</dbReference>
<protein>
    <submittedName>
        <fullName evidence="4">Acetyltransferase (GNAT) family protein</fullName>
    </submittedName>
    <submittedName>
        <fullName evidence="3">N-acetyltransferase</fullName>
    </submittedName>
</protein>
<evidence type="ECO:0000313" key="6">
    <source>
        <dbReference type="Proteomes" id="UP001283366"/>
    </source>
</evidence>
<proteinExistence type="predicted"/>
<dbReference type="EMBL" id="FXXI01000001">
    <property type="protein sequence ID" value="SMR99214.1"/>
    <property type="molecule type" value="Genomic_DNA"/>
</dbReference>
<dbReference type="GO" id="GO:0016747">
    <property type="term" value="F:acyltransferase activity, transferring groups other than amino-acyl groups"/>
    <property type="evidence" value="ECO:0007669"/>
    <property type="project" value="InterPro"/>
</dbReference>
<evidence type="ECO:0000259" key="2">
    <source>
        <dbReference type="Pfam" id="PF14268"/>
    </source>
</evidence>
<dbReference type="InterPro" id="IPR025685">
    <property type="entry name" value="YoaP-like_dom"/>
</dbReference>
<dbReference type="Gene3D" id="3.40.630.30">
    <property type="match status" value="1"/>
</dbReference>
<accession>A0A1Y6INH8</accession>
<dbReference type="SUPFAM" id="SSF55729">
    <property type="entry name" value="Acyl-CoA N-acyltransferases (Nat)"/>
    <property type="match status" value="1"/>
</dbReference>
<evidence type="ECO:0000313" key="4">
    <source>
        <dbReference type="EMBL" id="SMR99214.1"/>
    </source>
</evidence>
<evidence type="ECO:0000313" key="5">
    <source>
        <dbReference type="Proteomes" id="UP000196125"/>
    </source>
</evidence>
<dbReference type="Pfam" id="PF14268">
    <property type="entry name" value="YoaP"/>
    <property type="match status" value="1"/>
</dbReference>
<dbReference type="Proteomes" id="UP000196125">
    <property type="component" value="Unassembled WGS sequence"/>
</dbReference>
<organism evidence="4 5">
    <name type="scientific">Vibrio mangrovi</name>
    <dbReference type="NCBI Taxonomy" id="474394"/>
    <lineage>
        <taxon>Bacteria</taxon>
        <taxon>Pseudomonadati</taxon>
        <taxon>Pseudomonadota</taxon>
        <taxon>Gammaproteobacteria</taxon>
        <taxon>Vibrionales</taxon>
        <taxon>Vibrionaceae</taxon>
        <taxon>Vibrio</taxon>
    </lineage>
</organism>
<reference evidence="4 5" key="1">
    <citation type="submission" date="2017-05" db="EMBL/GenBank/DDBJ databases">
        <authorList>
            <person name="Song R."/>
            <person name="Chenine A.L."/>
            <person name="Ruprecht R.M."/>
        </authorList>
    </citation>
    <scope>NUCLEOTIDE SEQUENCE [LARGE SCALE GENOMIC DNA]</scope>
    <source>
        <strain evidence="4 5">CECT 7927</strain>
    </source>
</reference>
<dbReference type="InterPro" id="IPR016181">
    <property type="entry name" value="Acyl_CoA_acyltransferase"/>
</dbReference>
<dbReference type="AlphaFoldDB" id="A0A1Y6INH8"/>
<dbReference type="InterPro" id="IPR000182">
    <property type="entry name" value="GNAT_dom"/>
</dbReference>
<name>A0A1Y6INH8_9VIBR</name>
<dbReference type="EMBL" id="JAWRCO010000001">
    <property type="protein sequence ID" value="MDW6003989.1"/>
    <property type="molecule type" value="Genomic_DNA"/>
</dbReference>
<dbReference type="Pfam" id="PF00583">
    <property type="entry name" value="Acetyltransf_1"/>
    <property type="match status" value="1"/>
</dbReference>
<sequence>MSYITLTEENIDSEHICCAFSDKKCTQGYQLKKAWLKQEFSNGYTFLRLDERAKVFIEYGPAEHGWVPVNAPNYLLINCFWVSGKYKGQGHGKALLQQALDDAQAHKKDGIVTVAGVKKYHFMSDTKWLLNQGFEICATTTDGFCLLVRKLNNDAMTPFFNPSAIETGCPETNGIVVYYSNRCPFAEYHVQESLTETARKRNLPLKVVRLETQEQAQSAPTPATIFSLYYNGQFVTTDISICMDSRFDTLLKKHHQ</sequence>
<feature type="domain" description="N-acetyltransferase" evidence="1">
    <location>
        <begin position="27"/>
        <end position="108"/>
    </location>
</feature>
<keyword evidence="6" id="KW-1185">Reference proteome</keyword>
<reference evidence="3 6" key="2">
    <citation type="submission" date="2023-11" db="EMBL/GenBank/DDBJ databases">
        <title>Plant-associative lifestyle of Vibrio porteresiae and its evolutionary dynamics.</title>
        <authorList>
            <person name="Rameshkumar N."/>
            <person name="Kirti K."/>
        </authorList>
    </citation>
    <scope>NUCLEOTIDE SEQUENCE [LARGE SCALE GENOMIC DNA]</scope>
    <source>
        <strain evidence="3 6">MSSRF38</strain>
    </source>
</reference>
<keyword evidence="4" id="KW-0808">Transferase</keyword>
<feature type="domain" description="YoaP-like" evidence="2">
    <location>
        <begin position="204"/>
        <end position="248"/>
    </location>
</feature>
<evidence type="ECO:0000313" key="3">
    <source>
        <dbReference type="EMBL" id="MDW6003989.1"/>
    </source>
</evidence>
<dbReference type="RefSeq" id="WP_087479262.1">
    <property type="nucleotide sequence ID" value="NZ_AP024883.1"/>
</dbReference>
<dbReference type="OrthoDB" id="3172674at2"/>
<gene>
    <name evidence="3" type="ORF">SBX37_14110</name>
    <name evidence="4" type="ORF">VIM7927_00438</name>
</gene>
<dbReference type="Proteomes" id="UP001283366">
    <property type="component" value="Unassembled WGS sequence"/>
</dbReference>